<protein>
    <recommendedName>
        <fullName evidence="7">Peptidylamidoglycolate lyase</fullName>
    </recommendedName>
</protein>
<evidence type="ECO:0000256" key="3">
    <source>
        <dbReference type="ARBA" id="ARBA00023180"/>
    </source>
</evidence>
<gene>
    <name evidence="5" type="ORF">SVUK_LOCUS4551</name>
</gene>
<feature type="repeat" description="NHL" evidence="4">
    <location>
        <begin position="87"/>
        <end position="131"/>
    </location>
</feature>
<dbReference type="PANTHER" id="PTHR10680">
    <property type="entry name" value="PEPTIDYL-GLYCINE ALPHA-AMIDATING MONOOXYGENASE"/>
    <property type="match status" value="1"/>
</dbReference>
<dbReference type="InterPro" id="IPR011042">
    <property type="entry name" value="6-blade_b-propeller_TolB-like"/>
</dbReference>
<proteinExistence type="predicted"/>
<dbReference type="OrthoDB" id="10044505at2759"/>
<reference evidence="5 6" key="1">
    <citation type="submission" date="2018-11" db="EMBL/GenBank/DDBJ databases">
        <authorList>
            <consortium name="Pathogen Informatics"/>
        </authorList>
    </citation>
    <scope>NUCLEOTIDE SEQUENCE [LARGE SCALE GENOMIC DNA]</scope>
</reference>
<dbReference type="Gene3D" id="2.120.10.30">
    <property type="entry name" value="TolB, C-terminal domain"/>
    <property type="match status" value="1"/>
</dbReference>
<keyword evidence="3" id="KW-0325">Glycoprotein</keyword>
<evidence type="ECO:0000313" key="5">
    <source>
        <dbReference type="EMBL" id="VDM69553.1"/>
    </source>
</evidence>
<keyword evidence="6" id="KW-1185">Reference proteome</keyword>
<dbReference type="SUPFAM" id="SSF101898">
    <property type="entry name" value="NHL repeat"/>
    <property type="match status" value="1"/>
</dbReference>
<dbReference type="Pfam" id="PF01436">
    <property type="entry name" value="NHL"/>
    <property type="match status" value="1"/>
</dbReference>
<keyword evidence="2" id="KW-0677">Repeat</keyword>
<dbReference type="GO" id="GO:0005576">
    <property type="term" value="C:extracellular region"/>
    <property type="evidence" value="ECO:0007669"/>
    <property type="project" value="TreeGrafter"/>
</dbReference>
<organism evidence="5 6">
    <name type="scientific">Strongylus vulgaris</name>
    <name type="common">Blood worm</name>
    <dbReference type="NCBI Taxonomy" id="40348"/>
    <lineage>
        <taxon>Eukaryota</taxon>
        <taxon>Metazoa</taxon>
        <taxon>Ecdysozoa</taxon>
        <taxon>Nematoda</taxon>
        <taxon>Chromadorea</taxon>
        <taxon>Rhabditida</taxon>
        <taxon>Rhabditina</taxon>
        <taxon>Rhabditomorpha</taxon>
        <taxon>Strongyloidea</taxon>
        <taxon>Strongylidae</taxon>
        <taxon>Strongylus</taxon>
    </lineage>
</organism>
<sequence length="225" mass="24535">MPHGIHADRDGFLYTTDVGSHTVAKWNINGNDLDLVWESGVKLMPDADNKHFCKPAGVVKSDEGVFVADGYCNSRIVQLDSATGKRMYEFGLPGNGPAQFNLPHDVVTSPAGGHLFVADRENGRVQELSTRGDFIMQWAANLFSNIYSADTFNDYVYMVPGRADASGPARVFVGRAGTGLIEYAFGPTSRPFGQAHVLRVSPSGERIAIGDISKPTLWMFRVSYS</sequence>
<dbReference type="InterPro" id="IPR001258">
    <property type="entry name" value="NHL_repeat"/>
</dbReference>
<dbReference type="PANTHER" id="PTHR10680:SF14">
    <property type="entry name" value="PEPTIDYL-GLYCINE ALPHA-AMIDATING MONOOXYGENASE"/>
    <property type="match status" value="1"/>
</dbReference>
<dbReference type="CDD" id="cd14958">
    <property type="entry name" value="NHL_PAL_like"/>
    <property type="match status" value="1"/>
</dbReference>
<keyword evidence="1" id="KW-0732">Signal</keyword>
<evidence type="ECO:0000256" key="2">
    <source>
        <dbReference type="ARBA" id="ARBA00022737"/>
    </source>
</evidence>
<dbReference type="EMBL" id="UYYB01012630">
    <property type="protein sequence ID" value="VDM69553.1"/>
    <property type="molecule type" value="Genomic_DNA"/>
</dbReference>
<name>A0A3P7IP32_STRVU</name>
<accession>A0A3P7IP32</accession>
<evidence type="ECO:0000256" key="4">
    <source>
        <dbReference type="PROSITE-ProRule" id="PRU00504"/>
    </source>
</evidence>
<dbReference type="Proteomes" id="UP000270094">
    <property type="component" value="Unassembled WGS sequence"/>
</dbReference>
<evidence type="ECO:0008006" key="7">
    <source>
        <dbReference type="Google" id="ProtNLM"/>
    </source>
</evidence>
<evidence type="ECO:0000256" key="1">
    <source>
        <dbReference type="ARBA" id="ARBA00022729"/>
    </source>
</evidence>
<evidence type="ECO:0000313" key="6">
    <source>
        <dbReference type="Proteomes" id="UP000270094"/>
    </source>
</evidence>
<dbReference type="PROSITE" id="PS51125">
    <property type="entry name" value="NHL"/>
    <property type="match status" value="1"/>
</dbReference>
<dbReference type="AlphaFoldDB" id="A0A3P7IP32"/>